<feature type="region of interest" description="Disordered" evidence="9">
    <location>
        <begin position="875"/>
        <end position="901"/>
    </location>
</feature>
<keyword evidence="3 6" id="KW-0547">Nucleotide-binding</keyword>
<feature type="compositionally biased region" description="Low complexity" evidence="9">
    <location>
        <begin position="631"/>
        <end position="650"/>
    </location>
</feature>
<feature type="region of interest" description="Disordered" evidence="9">
    <location>
        <begin position="567"/>
        <end position="665"/>
    </location>
</feature>
<dbReference type="OrthoDB" id="3176171at2759"/>
<dbReference type="Gene3D" id="3.40.850.10">
    <property type="entry name" value="Kinesin motor domain"/>
    <property type="match status" value="1"/>
</dbReference>
<dbReference type="InterPro" id="IPR001752">
    <property type="entry name" value="Kinesin_motor_dom"/>
</dbReference>
<dbReference type="GO" id="GO:0005737">
    <property type="term" value="C:cytoplasm"/>
    <property type="evidence" value="ECO:0007669"/>
    <property type="project" value="UniProtKB-SubCell"/>
</dbReference>
<dbReference type="PANTHER" id="PTHR47969">
    <property type="entry name" value="CHROMOSOME-ASSOCIATED KINESIN KIF4A-RELATED"/>
    <property type="match status" value="1"/>
</dbReference>
<feature type="compositionally biased region" description="Basic and acidic residues" evidence="9">
    <location>
        <begin position="581"/>
        <end position="591"/>
    </location>
</feature>
<feature type="compositionally biased region" description="Pro residues" evidence="9">
    <location>
        <begin position="841"/>
        <end position="852"/>
    </location>
</feature>
<dbReference type="EMBL" id="CAMXCT030001726">
    <property type="protein sequence ID" value="CAL4779866.1"/>
    <property type="molecule type" value="Genomic_DNA"/>
</dbReference>
<dbReference type="GO" id="GO:0003777">
    <property type="term" value="F:microtubule motor activity"/>
    <property type="evidence" value="ECO:0007669"/>
    <property type="project" value="InterPro"/>
</dbReference>
<dbReference type="PANTHER" id="PTHR47969:SF15">
    <property type="entry name" value="CHROMOSOME-ASSOCIATED KINESIN KIF4A-RELATED"/>
    <property type="match status" value="1"/>
</dbReference>
<dbReference type="PRINTS" id="PR00380">
    <property type="entry name" value="KINESINHEAVY"/>
</dbReference>
<dbReference type="CDD" id="cd00106">
    <property type="entry name" value="KISc"/>
    <property type="match status" value="1"/>
</dbReference>
<dbReference type="GO" id="GO:0008017">
    <property type="term" value="F:microtubule binding"/>
    <property type="evidence" value="ECO:0007669"/>
    <property type="project" value="InterPro"/>
</dbReference>
<evidence type="ECO:0000256" key="8">
    <source>
        <dbReference type="SAM" id="Coils"/>
    </source>
</evidence>
<dbReference type="GO" id="GO:0005875">
    <property type="term" value="C:microtubule associated complex"/>
    <property type="evidence" value="ECO:0007669"/>
    <property type="project" value="TreeGrafter"/>
</dbReference>
<keyword evidence="5 8" id="KW-0175">Coiled coil</keyword>
<feature type="region of interest" description="Disordered" evidence="9">
    <location>
        <begin position="682"/>
        <end position="858"/>
    </location>
</feature>
<dbReference type="SUPFAM" id="SSF52540">
    <property type="entry name" value="P-loop containing nucleoside triphosphate hydrolases"/>
    <property type="match status" value="1"/>
</dbReference>
<evidence type="ECO:0000256" key="1">
    <source>
        <dbReference type="ARBA" id="ARBA00004496"/>
    </source>
</evidence>
<comment type="similarity">
    <text evidence="6 7">Belongs to the TRAFAC class myosin-kinesin ATPase superfamily. Kinesin family.</text>
</comment>
<dbReference type="InterPro" id="IPR027417">
    <property type="entry name" value="P-loop_NTPase"/>
</dbReference>
<dbReference type="InterPro" id="IPR036961">
    <property type="entry name" value="Kinesin_motor_dom_sf"/>
</dbReference>
<keyword evidence="2" id="KW-0963">Cytoplasm</keyword>
<dbReference type="GO" id="GO:0007052">
    <property type="term" value="P:mitotic spindle organization"/>
    <property type="evidence" value="ECO:0007669"/>
    <property type="project" value="TreeGrafter"/>
</dbReference>
<accession>A0A9P1FWU2</accession>
<feature type="domain" description="Kinesin motor" evidence="10">
    <location>
        <begin position="10"/>
        <end position="363"/>
    </location>
</feature>
<dbReference type="GO" id="GO:0051231">
    <property type="term" value="P:spindle elongation"/>
    <property type="evidence" value="ECO:0007669"/>
    <property type="project" value="TreeGrafter"/>
</dbReference>
<comment type="subcellular location">
    <subcellularLocation>
        <location evidence="1">Cytoplasm</location>
    </subcellularLocation>
</comment>
<dbReference type="PROSITE" id="PS00411">
    <property type="entry name" value="KINESIN_MOTOR_1"/>
    <property type="match status" value="1"/>
</dbReference>
<dbReference type="InterPro" id="IPR027640">
    <property type="entry name" value="Kinesin-like_fam"/>
</dbReference>
<feature type="compositionally biased region" description="Basic and acidic residues" evidence="9">
    <location>
        <begin position="759"/>
        <end position="783"/>
    </location>
</feature>
<evidence type="ECO:0000256" key="4">
    <source>
        <dbReference type="ARBA" id="ARBA00022840"/>
    </source>
</evidence>
<evidence type="ECO:0000256" key="3">
    <source>
        <dbReference type="ARBA" id="ARBA00022741"/>
    </source>
</evidence>
<dbReference type="EMBL" id="CAMXCT010001726">
    <property type="protein sequence ID" value="CAI3992554.1"/>
    <property type="molecule type" value="Genomic_DNA"/>
</dbReference>
<feature type="coiled-coil region" evidence="8">
    <location>
        <begin position="395"/>
        <end position="436"/>
    </location>
</feature>
<evidence type="ECO:0000256" key="6">
    <source>
        <dbReference type="PROSITE-ProRule" id="PRU00283"/>
    </source>
</evidence>
<keyword evidence="6 7" id="KW-0505">Motor protein</keyword>
<gene>
    <name evidence="11" type="ORF">C1SCF055_LOCUS19375</name>
</gene>
<dbReference type="Pfam" id="PF00225">
    <property type="entry name" value="Kinesin"/>
    <property type="match status" value="1"/>
</dbReference>
<evidence type="ECO:0000313" key="12">
    <source>
        <dbReference type="EMBL" id="CAL1145929.1"/>
    </source>
</evidence>
<feature type="compositionally biased region" description="Basic and acidic residues" evidence="9">
    <location>
        <begin position="817"/>
        <end position="836"/>
    </location>
</feature>
<organism evidence="11">
    <name type="scientific">Cladocopium goreaui</name>
    <dbReference type="NCBI Taxonomy" id="2562237"/>
    <lineage>
        <taxon>Eukaryota</taxon>
        <taxon>Sar</taxon>
        <taxon>Alveolata</taxon>
        <taxon>Dinophyceae</taxon>
        <taxon>Suessiales</taxon>
        <taxon>Symbiodiniaceae</taxon>
        <taxon>Cladocopium</taxon>
    </lineage>
</organism>
<dbReference type="SMART" id="SM00129">
    <property type="entry name" value="KISc"/>
    <property type="match status" value="1"/>
</dbReference>
<dbReference type="GO" id="GO:0007018">
    <property type="term" value="P:microtubule-based movement"/>
    <property type="evidence" value="ECO:0007669"/>
    <property type="project" value="InterPro"/>
</dbReference>
<dbReference type="GO" id="GO:0005874">
    <property type="term" value="C:microtubule"/>
    <property type="evidence" value="ECO:0007669"/>
    <property type="project" value="UniProtKB-KW"/>
</dbReference>
<reference evidence="11" key="1">
    <citation type="submission" date="2022-10" db="EMBL/GenBank/DDBJ databases">
        <authorList>
            <person name="Chen Y."/>
            <person name="Dougan E. K."/>
            <person name="Chan C."/>
            <person name="Rhodes N."/>
            <person name="Thang M."/>
        </authorList>
    </citation>
    <scope>NUCLEOTIDE SEQUENCE</scope>
</reference>
<dbReference type="Proteomes" id="UP001152797">
    <property type="component" value="Unassembled WGS sequence"/>
</dbReference>
<name>A0A9P1FWU2_9DINO</name>
<sequence length="901" mass="99452">MRSSAGGASFASVLVRARPPLPTEASYGHCARTEGKKVVLTTETLAPAGDKRTKAIECQYDKVLGIQSGQQEVWETVVPLVNKAFDGYNVTLFTYGMTGSGKTYTMLGPTLMESAFEGTAAPTSSHIGKDNNRGVVVRVMQQIFKQVPEARVSLNYVQVYQERCYDLLQPASTKPLRVREDSQKKPGQNVNVFLEDLTEVVVTNVEECLEYLILGFANVAFRSTNYNEQSSRAHCILTLTVQQQLGDRLRESKLRLVDLAGNERWVMTGPQISPQHARELATINRSMHILGSCLQTLSKPPVYKRGIEVDRHVPYRDSTLTLLLRDSLAGNSYTLMICTICCSVLYQMQTLSTLRFADRVKRVKMKATICDTMDHKEVQNQIQAEVEYLRAAVSGASARGDLQELKQRVSNLQKACLGLEGENRQLREQIAELEKQPLQKGTVKAATRRVRRTNSEPSLPTPDPWFEEEDLQAACYRSHDDMGSRMAGRCPKGHRLQSMGSIAHPHPAAANAAYFEWHCDRPGCRGSSRILDLGRFHCSLCHHDLCQACYDQLVGKSYSRTDVHAHVARRPKAVSAAPKAPEPRDTWDRRTPMNPQQVPKVTPRETPREILEERSERSERSAKVRPPPSVPSAAPTASATSSPSAPSAPSKPRPADPNAAPEKPPYILRLEESARAFARVNRERRRKQGPASARQKVHGGVQSGASIGSASTASTTPESVRKRLLAGSEAGYHGHGGLERNGGTLPPLHSRAPGAYQAHADRARQLDRRKEAEAAGRHPDIPLRDAIFLPALEEDWQLSQPRPSPKKAVPSPQLWGRKRDAIPSPRDETRDEREAPKGSPRGPPKPKPPPVLAPGLGAADAVDMRTILGELDAKHAQNKEGADAAAWQASTWPREFTKPLE</sequence>
<keyword evidence="13" id="KW-1185">Reference proteome</keyword>
<evidence type="ECO:0000259" key="10">
    <source>
        <dbReference type="PROSITE" id="PS50067"/>
    </source>
</evidence>
<dbReference type="EMBL" id="CAMXCT020001726">
    <property type="protein sequence ID" value="CAL1145929.1"/>
    <property type="molecule type" value="Genomic_DNA"/>
</dbReference>
<feature type="binding site" evidence="6">
    <location>
        <begin position="96"/>
        <end position="103"/>
    </location>
    <ligand>
        <name>ATP</name>
        <dbReference type="ChEBI" id="CHEBI:30616"/>
    </ligand>
</feature>
<evidence type="ECO:0000256" key="9">
    <source>
        <dbReference type="SAM" id="MobiDB-lite"/>
    </source>
</evidence>
<evidence type="ECO:0000256" key="5">
    <source>
        <dbReference type="ARBA" id="ARBA00023054"/>
    </source>
</evidence>
<dbReference type="InterPro" id="IPR019821">
    <property type="entry name" value="Kinesin_motor_CS"/>
</dbReference>
<evidence type="ECO:0000313" key="13">
    <source>
        <dbReference type="Proteomes" id="UP001152797"/>
    </source>
</evidence>
<dbReference type="PROSITE" id="PS50067">
    <property type="entry name" value="KINESIN_MOTOR_2"/>
    <property type="match status" value="1"/>
</dbReference>
<keyword evidence="4 6" id="KW-0067">ATP-binding</keyword>
<keyword evidence="7" id="KW-0493">Microtubule</keyword>
<protein>
    <recommendedName>
        <fullName evidence="7">Kinesin-like protein</fullName>
    </recommendedName>
</protein>
<dbReference type="GO" id="GO:0005524">
    <property type="term" value="F:ATP binding"/>
    <property type="evidence" value="ECO:0007669"/>
    <property type="project" value="UniProtKB-UniRule"/>
</dbReference>
<comment type="caution">
    <text evidence="11">The sequence shown here is derived from an EMBL/GenBank/DDBJ whole genome shotgun (WGS) entry which is preliminary data.</text>
</comment>
<evidence type="ECO:0000256" key="7">
    <source>
        <dbReference type="RuleBase" id="RU000394"/>
    </source>
</evidence>
<feature type="region of interest" description="Disordered" evidence="9">
    <location>
        <begin position="439"/>
        <end position="464"/>
    </location>
</feature>
<reference evidence="12" key="2">
    <citation type="submission" date="2024-04" db="EMBL/GenBank/DDBJ databases">
        <authorList>
            <person name="Chen Y."/>
            <person name="Shah S."/>
            <person name="Dougan E. K."/>
            <person name="Thang M."/>
            <person name="Chan C."/>
        </authorList>
    </citation>
    <scope>NUCLEOTIDE SEQUENCE [LARGE SCALE GENOMIC DNA]</scope>
</reference>
<feature type="compositionally biased region" description="Basic and acidic residues" evidence="9">
    <location>
        <begin position="602"/>
        <end position="622"/>
    </location>
</feature>
<feature type="compositionally biased region" description="Low complexity" evidence="9">
    <location>
        <begin position="703"/>
        <end position="716"/>
    </location>
</feature>
<evidence type="ECO:0000313" key="11">
    <source>
        <dbReference type="EMBL" id="CAI3992554.1"/>
    </source>
</evidence>
<dbReference type="AlphaFoldDB" id="A0A9P1FWU2"/>
<evidence type="ECO:0000256" key="2">
    <source>
        <dbReference type="ARBA" id="ARBA00022490"/>
    </source>
</evidence>
<proteinExistence type="inferred from homology"/>